<dbReference type="EMBL" id="JAANIU010007228">
    <property type="protein sequence ID" value="KAG1538527.1"/>
    <property type="molecule type" value="Genomic_DNA"/>
</dbReference>
<proteinExistence type="predicted"/>
<comment type="caution">
    <text evidence="1">The sequence shown here is derived from an EMBL/GenBank/DDBJ whole genome shotgun (WGS) entry which is preliminary data.</text>
</comment>
<sequence length="230" mass="25040">MPMSLPIFEASSDAFNAPAWKIGARRQCAGAVAVVGGQGQRREERSARCSDIGIGRLQRVFGGKHVRALQQHARRQIGRQRCQCHAAIQYVRAGQQRGIQRCPYQQLQRITILRLLGLQPGQRAARSFHAGLHLRQVQPRGQALRMAGLGALQGLLLAVQGLLRECQRLPIGGQCQPGRRHFGHQAGTRCTLVLGTGQPVLQRLVVQAADAPEQVQLPAADTDLHGIGFG</sequence>
<evidence type="ECO:0000313" key="1">
    <source>
        <dbReference type="EMBL" id="KAG1538527.1"/>
    </source>
</evidence>
<accession>A0A9P6Y421</accession>
<name>A0A9P6Y421_9FUNG</name>
<protein>
    <submittedName>
        <fullName evidence="1">Uncharacterized protein</fullName>
    </submittedName>
</protein>
<reference evidence="1 2" key="1">
    <citation type="journal article" date="2020" name="Microb. Genom.">
        <title>Genetic diversity of clinical and environmental Mucorales isolates obtained from an investigation of mucormycosis cases among solid organ transplant recipients.</title>
        <authorList>
            <person name="Nguyen M.H."/>
            <person name="Kaul D."/>
            <person name="Muto C."/>
            <person name="Cheng S.J."/>
            <person name="Richter R.A."/>
            <person name="Bruno V.M."/>
            <person name="Liu G."/>
            <person name="Beyhan S."/>
            <person name="Sundermann A.J."/>
            <person name="Mounaud S."/>
            <person name="Pasculle A.W."/>
            <person name="Nierman W.C."/>
            <person name="Driscoll E."/>
            <person name="Cumbie R."/>
            <person name="Clancy C.J."/>
            <person name="Dupont C.L."/>
        </authorList>
    </citation>
    <scope>NUCLEOTIDE SEQUENCE [LARGE SCALE GENOMIC DNA]</scope>
    <source>
        <strain evidence="1 2">GL24</strain>
    </source>
</reference>
<keyword evidence="2" id="KW-1185">Reference proteome</keyword>
<dbReference type="Proteomes" id="UP000740926">
    <property type="component" value="Unassembled WGS sequence"/>
</dbReference>
<evidence type="ECO:0000313" key="2">
    <source>
        <dbReference type="Proteomes" id="UP000740926"/>
    </source>
</evidence>
<dbReference type="AlphaFoldDB" id="A0A9P6Y421"/>
<gene>
    <name evidence="1" type="ORF">G6F50_014652</name>
</gene>
<organism evidence="1 2">
    <name type="scientific">Rhizopus delemar</name>
    <dbReference type="NCBI Taxonomy" id="936053"/>
    <lineage>
        <taxon>Eukaryota</taxon>
        <taxon>Fungi</taxon>
        <taxon>Fungi incertae sedis</taxon>
        <taxon>Mucoromycota</taxon>
        <taxon>Mucoromycotina</taxon>
        <taxon>Mucoromycetes</taxon>
        <taxon>Mucorales</taxon>
        <taxon>Mucorineae</taxon>
        <taxon>Rhizopodaceae</taxon>
        <taxon>Rhizopus</taxon>
    </lineage>
</organism>